<evidence type="ECO:0000313" key="11">
    <source>
        <dbReference type="Ensembl" id="ENSPLOP00000024556.1"/>
    </source>
</evidence>
<comment type="similarity">
    <text evidence="6">Belongs to the DNA polymerase type-B family.</text>
</comment>
<dbReference type="GO" id="GO:0006297">
    <property type="term" value="P:nucleotide-excision repair, DNA gap filling"/>
    <property type="evidence" value="ECO:0007669"/>
    <property type="project" value="TreeGrafter"/>
</dbReference>
<evidence type="ECO:0000256" key="5">
    <source>
        <dbReference type="ARBA" id="ARBA00023125"/>
    </source>
</evidence>
<evidence type="ECO:0000256" key="2">
    <source>
        <dbReference type="ARBA" id="ARBA00022695"/>
    </source>
</evidence>
<keyword evidence="2 6" id="KW-0548">Nucleotidyltransferase</keyword>
<dbReference type="Proteomes" id="UP000694399">
    <property type="component" value="Unassembled WGS sequence"/>
</dbReference>
<feature type="domain" description="DNA polymerase epsilon catalytic subunit A C-terminal" evidence="9">
    <location>
        <begin position="19"/>
        <end position="57"/>
    </location>
</feature>
<evidence type="ECO:0000259" key="10">
    <source>
        <dbReference type="Pfam" id="PF22912"/>
    </source>
</evidence>
<dbReference type="GO" id="GO:0045004">
    <property type="term" value="P:DNA replication proofreading"/>
    <property type="evidence" value="ECO:0007669"/>
    <property type="project" value="TreeGrafter"/>
</dbReference>
<feature type="domain" description="DNA polymerase-epsilon zinc finger" evidence="10">
    <location>
        <begin position="339"/>
        <end position="394"/>
    </location>
</feature>
<comment type="catalytic activity">
    <reaction evidence="6">
        <text>DNA(n) + a 2'-deoxyribonucleoside 5'-triphosphate = DNA(n+1) + diphosphate</text>
        <dbReference type="Rhea" id="RHEA:22508"/>
        <dbReference type="Rhea" id="RHEA-COMP:17339"/>
        <dbReference type="Rhea" id="RHEA-COMP:17340"/>
        <dbReference type="ChEBI" id="CHEBI:33019"/>
        <dbReference type="ChEBI" id="CHEBI:61560"/>
        <dbReference type="ChEBI" id="CHEBI:173112"/>
        <dbReference type="EC" id="2.7.7.7"/>
    </reaction>
</comment>
<sequence length="409" mass="46358">MSKDAFILPLFLGDLVAVSIWLLFSVHSKEIFHSLTISFSRCWEFLLWMDPSNYGGIKGNVPSSIHCGQEEEEEEEEEEGGEEEEEEEGAQEPDVEDMLENNWNIVQFLPQAASCQSYFLMIVSAYIVAVYHSMKEELRRSVPGSTPLRRRGPSQLSQEAQAVAGALPGVITFSQDYVANELTQNFFTITQKIQKKVTGSRNATELSKMFPVLPGSHLLLNNPALEFIKYVCKVLSLDTNITNQVNKLNRDLLRLVDVGEFSEEAQFRDPCRSYVLPEVICRSCNFCRDLDLCKEPSFSQDGAVLPQWLCSNCLVAYDSSVIEMALVEAVQKKLMAFTLQDLICLKCRGVKETNMPVYCSCAGDFALTVRTKVFMDQIRIFQNIAQHYGMSYLMETLEWLLQKNLQLGH</sequence>
<dbReference type="PANTHER" id="PTHR10670">
    <property type="entry name" value="DNA POLYMERASE EPSILON CATALYTIC SUBUNIT A"/>
    <property type="match status" value="1"/>
</dbReference>
<keyword evidence="6" id="KW-0479">Metal-binding</keyword>
<dbReference type="GO" id="GO:0003887">
    <property type="term" value="F:DNA-directed DNA polymerase activity"/>
    <property type="evidence" value="ECO:0007669"/>
    <property type="project" value="UniProtKB-KW"/>
</dbReference>
<organism evidence="11 12">
    <name type="scientific">Panthera leo</name>
    <name type="common">Lion</name>
    <dbReference type="NCBI Taxonomy" id="9689"/>
    <lineage>
        <taxon>Eukaryota</taxon>
        <taxon>Metazoa</taxon>
        <taxon>Chordata</taxon>
        <taxon>Craniata</taxon>
        <taxon>Vertebrata</taxon>
        <taxon>Euteleostomi</taxon>
        <taxon>Mammalia</taxon>
        <taxon>Eutheria</taxon>
        <taxon>Laurasiatheria</taxon>
        <taxon>Carnivora</taxon>
        <taxon>Feliformia</taxon>
        <taxon>Felidae</taxon>
        <taxon>Pantherinae</taxon>
        <taxon>Panthera</taxon>
    </lineage>
</organism>
<keyword evidence="3 6" id="KW-0235">DNA replication</keyword>
<keyword evidence="12" id="KW-1185">Reference proteome</keyword>
<keyword evidence="1 6" id="KW-0808">Transferase</keyword>
<dbReference type="PANTHER" id="PTHR10670:SF0">
    <property type="entry name" value="DNA POLYMERASE EPSILON CATALYTIC SUBUNIT A"/>
    <property type="match status" value="1"/>
</dbReference>
<dbReference type="InterPro" id="IPR013697">
    <property type="entry name" value="DNA_pol_e_suA_C"/>
</dbReference>
<name>A0A8C8XT33_PANLE</name>
<dbReference type="GO" id="GO:0008270">
    <property type="term" value="F:zinc ion binding"/>
    <property type="evidence" value="ECO:0007669"/>
    <property type="project" value="UniProtKB-KW"/>
</dbReference>
<dbReference type="Ensembl" id="ENSPLOT00000027110.1">
    <property type="protein sequence ID" value="ENSPLOP00000024556.1"/>
    <property type="gene ID" value="ENSPLOG00000016903.1"/>
</dbReference>
<keyword evidence="8" id="KW-1133">Transmembrane helix</keyword>
<dbReference type="Pfam" id="PF08490">
    <property type="entry name" value="DUF1744"/>
    <property type="match status" value="1"/>
</dbReference>
<evidence type="ECO:0000259" key="9">
    <source>
        <dbReference type="Pfam" id="PF08490"/>
    </source>
</evidence>
<proteinExistence type="inferred from homology"/>
<evidence type="ECO:0000256" key="1">
    <source>
        <dbReference type="ARBA" id="ARBA00022679"/>
    </source>
</evidence>
<keyword evidence="6" id="KW-0408">Iron</keyword>
<keyword evidence="5 6" id="KW-0238">DNA-binding</keyword>
<evidence type="ECO:0000256" key="3">
    <source>
        <dbReference type="ARBA" id="ARBA00022705"/>
    </source>
</evidence>
<dbReference type="GO" id="GO:0006287">
    <property type="term" value="P:base-excision repair, gap-filling"/>
    <property type="evidence" value="ECO:0007669"/>
    <property type="project" value="TreeGrafter"/>
</dbReference>
<feature type="region of interest" description="Disordered" evidence="7">
    <location>
        <begin position="60"/>
        <end position="93"/>
    </location>
</feature>
<gene>
    <name evidence="11" type="primary">POLE</name>
</gene>
<keyword evidence="4 6" id="KW-0239">DNA-directed DNA polymerase</keyword>
<keyword evidence="8" id="KW-0812">Transmembrane</keyword>
<dbReference type="GO" id="GO:0008310">
    <property type="term" value="F:single-stranded DNA 3'-5' DNA exonuclease activity"/>
    <property type="evidence" value="ECO:0007669"/>
    <property type="project" value="TreeGrafter"/>
</dbReference>
<evidence type="ECO:0000256" key="8">
    <source>
        <dbReference type="SAM" id="Phobius"/>
    </source>
</evidence>
<feature type="compositionally biased region" description="Acidic residues" evidence="7">
    <location>
        <begin position="70"/>
        <end position="93"/>
    </location>
</feature>
<protein>
    <recommendedName>
        <fullName evidence="6">DNA polymerase epsilon catalytic subunit</fullName>
        <ecNumber evidence="6">2.7.7.7</ecNumber>
    </recommendedName>
</protein>
<dbReference type="GO" id="GO:0000278">
    <property type="term" value="P:mitotic cell cycle"/>
    <property type="evidence" value="ECO:0007669"/>
    <property type="project" value="TreeGrafter"/>
</dbReference>
<comment type="function">
    <text evidence="6">DNA polymerase II participates in chromosomal DNA replication.</text>
</comment>
<dbReference type="GO" id="GO:0003677">
    <property type="term" value="F:DNA binding"/>
    <property type="evidence" value="ECO:0007669"/>
    <property type="project" value="UniProtKB-KW"/>
</dbReference>
<dbReference type="GO" id="GO:0008622">
    <property type="term" value="C:epsilon DNA polymerase complex"/>
    <property type="evidence" value="ECO:0007669"/>
    <property type="project" value="InterPro"/>
</dbReference>
<accession>A0A8C8XT33</accession>
<reference evidence="11" key="2">
    <citation type="submission" date="2025-09" db="UniProtKB">
        <authorList>
            <consortium name="Ensembl"/>
        </authorList>
    </citation>
    <scope>IDENTIFICATION</scope>
</reference>
<keyword evidence="8" id="KW-0472">Membrane</keyword>
<keyword evidence="6" id="KW-0539">Nucleus</keyword>
<keyword evidence="6" id="KW-0004">4Fe-4S</keyword>
<dbReference type="GO" id="GO:0006272">
    <property type="term" value="P:leading strand elongation"/>
    <property type="evidence" value="ECO:0007669"/>
    <property type="project" value="TreeGrafter"/>
</dbReference>
<dbReference type="Pfam" id="PF22912">
    <property type="entry name" value="zf-DPOE"/>
    <property type="match status" value="1"/>
</dbReference>
<evidence type="ECO:0000313" key="12">
    <source>
        <dbReference type="Proteomes" id="UP000694399"/>
    </source>
</evidence>
<dbReference type="EC" id="2.7.7.7" evidence="6"/>
<keyword evidence="6" id="KW-0863">Zinc-finger</keyword>
<dbReference type="GO" id="GO:0051539">
    <property type="term" value="F:4 iron, 4 sulfur cluster binding"/>
    <property type="evidence" value="ECO:0007669"/>
    <property type="project" value="UniProtKB-KW"/>
</dbReference>
<feature type="transmembrane region" description="Helical" evidence="8">
    <location>
        <begin position="6"/>
        <end position="24"/>
    </location>
</feature>
<dbReference type="Pfam" id="PF23250">
    <property type="entry name" value="zf_DPOE_2"/>
    <property type="match status" value="1"/>
</dbReference>
<dbReference type="AlphaFoldDB" id="A0A8C8XT33"/>
<evidence type="ECO:0000256" key="4">
    <source>
        <dbReference type="ARBA" id="ARBA00022932"/>
    </source>
</evidence>
<keyword evidence="6" id="KW-0862">Zinc</keyword>
<comment type="cofactor">
    <cofactor evidence="6">
        <name>[4Fe-4S] cluster</name>
        <dbReference type="ChEBI" id="CHEBI:49883"/>
    </cofactor>
</comment>
<dbReference type="GeneTree" id="ENSGT00390000010194"/>
<keyword evidence="6" id="KW-0411">Iron-sulfur</keyword>
<reference evidence="11" key="1">
    <citation type="submission" date="2025-08" db="UniProtKB">
        <authorList>
            <consortium name="Ensembl"/>
        </authorList>
    </citation>
    <scope>IDENTIFICATION</scope>
</reference>
<comment type="subcellular location">
    <subcellularLocation>
        <location evidence="6">Nucleus</location>
    </subcellularLocation>
</comment>
<dbReference type="InterPro" id="IPR054475">
    <property type="entry name" value="Znf-DPOE"/>
</dbReference>
<evidence type="ECO:0000256" key="7">
    <source>
        <dbReference type="SAM" id="MobiDB-lite"/>
    </source>
</evidence>
<dbReference type="InterPro" id="IPR029703">
    <property type="entry name" value="POL2"/>
</dbReference>
<evidence type="ECO:0000256" key="6">
    <source>
        <dbReference type="RuleBase" id="RU365029"/>
    </source>
</evidence>